<dbReference type="Gene3D" id="1.10.10.60">
    <property type="entry name" value="Homeodomain-like"/>
    <property type="match status" value="2"/>
</dbReference>
<feature type="transmembrane region" description="Helical" evidence="9">
    <location>
        <begin position="12"/>
        <end position="34"/>
    </location>
</feature>
<dbReference type="InterPro" id="IPR033479">
    <property type="entry name" value="dCache_1"/>
</dbReference>
<keyword evidence="5" id="KW-0805">Transcription regulation</keyword>
<evidence type="ECO:0000256" key="4">
    <source>
        <dbReference type="ARBA" id="ARBA00022989"/>
    </source>
</evidence>
<dbReference type="EMBL" id="JAAOIW010000001">
    <property type="protein sequence ID" value="NHN28923.1"/>
    <property type="molecule type" value="Genomic_DNA"/>
</dbReference>
<evidence type="ECO:0000313" key="12">
    <source>
        <dbReference type="Proteomes" id="UP001165962"/>
    </source>
</evidence>
<dbReference type="PROSITE" id="PS01124">
    <property type="entry name" value="HTH_ARAC_FAMILY_2"/>
    <property type="match status" value="1"/>
</dbReference>
<keyword evidence="8" id="KW-0804">Transcription</keyword>
<evidence type="ECO:0000256" key="1">
    <source>
        <dbReference type="ARBA" id="ARBA00004651"/>
    </source>
</evidence>
<feature type="transmembrane region" description="Helical" evidence="9">
    <location>
        <begin position="297"/>
        <end position="319"/>
    </location>
</feature>
<dbReference type="SUPFAM" id="SSF46689">
    <property type="entry name" value="Homeodomain-like"/>
    <property type="match status" value="2"/>
</dbReference>
<feature type="domain" description="HTH araC/xylS-type" evidence="10">
    <location>
        <begin position="675"/>
        <end position="773"/>
    </location>
</feature>
<proteinExistence type="predicted"/>
<dbReference type="Pfam" id="PF02743">
    <property type="entry name" value="dCache_1"/>
    <property type="match status" value="1"/>
</dbReference>
<evidence type="ECO:0000259" key="10">
    <source>
        <dbReference type="PROSITE" id="PS01124"/>
    </source>
</evidence>
<dbReference type="InterPro" id="IPR009057">
    <property type="entry name" value="Homeodomain-like_sf"/>
</dbReference>
<sequence>MRNFFQNLPDGLEESAGCMLCIVPVLSLGLLSYMESSTSIQQQVNQSNTLIMKQMKGNIEQVLKTLDYTLNHMADSTLMQDALFRPMNYNDFQLYNNLRREFGHIQSFDMKVTDVLLLNAVENWIINNNGLYNLDNFKEKDHLMSFMNLPNNSSWILHDSKNLGSPDTQSYACDQNIVLVKKLPLLLSEKRGMIFAPIPVCSLVQMMEPDSKARHFMILDQNHTIMVHPDPSLIGRAVTETGYIDNQELAHLSKDGGQFETETAIGNYSVTYVYSDLNNWIYISFTEMSQFTQESRAIGWFTLYACLLILLVSVVFVWFGSRKMYNPLRGILTAISGLPDWKATKHNEFQVIQEHIQHLFASNSNLKLEISRHSLQVRSFFLINMYQDNVKKTEIEERLRAYGYGELIDTWDRMIVLTLQIDSLEETRYSGSDLDLLMFAVNNIVEEIVPSANRLTPVIFDQTQVTLIGFKNSNLSDRSESDSFRDRIYQFTESIQRNIRTYLGLSISIGLSLPFDQANKSARAYREGLEALMQRLKLGQGIVVPYENLNAGKHTLIYTYPKQLENELIESIKLADEDKSYVLLKQWLGQVLGKDQTPQLYQISLIRLLNDLLIVSQESGIALVQVQTEGRSMHEELLQLYISGEIELWFRSRILQPMLQVFHDRGDSQYHNISEQMISMIHSEYDTDLTLDACALRLHYNAFYLSSVFKKETDMTFSDYLLTYRFQMARKWLTETDMPIKDIAQRLQYNNPQNFIRSFRKQEEMTPGQYRSKYGG</sequence>
<dbReference type="InterPro" id="IPR018060">
    <property type="entry name" value="HTH_AraC"/>
</dbReference>
<dbReference type="Pfam" id="PF12833">
    <property type="entry name" value="HTH_18"/>
    <property type="match status" value="1"/>
</dbReference>
<name>A0ABX0IZR2_9BACL</name>
<dbReference type="Proteomes" id="UP001165962">
    <property type="component" value="Unassembled WGS sequence"/>
</dbReference>
<dbReference type="PANTHER" id="PTHR43280:SF10">
    <property type="entry name" value="REGULATORY PROTEIN POCR"/>
    <property type="match status" value="1"/>
</dbReference>
<comment type="subcellular location">
    <subcellularLocation>
        <location evidence="1">Cell membrane</location>
        <topology evidence="1">Multi-pass membrane protein</topology>
    </subcellularLocation>
</comment>
<keyword evidence="4 9" id="KW-1133">Transmembrane helix</keyword>
<keyword evidence="7 9" id="KW-0472">Membrane</keyword>
<gene>
    <name evidence="11" type="ORF">G9U52_03640</name>
</gene>
<evidence type="ECO:0000256" key="8">
    <source>
        <dbReference type="ARBA" id="ARBA00023163"/>
    </source>
</evidence>
<reference evidence="11" key="1">
    <citation type="submission" date="2020-03" db="EMBL/GenBank/DDBJ databases">
        <title>Draft sequencing of Paenibacilllus sp. S3N08.</title>
        <authorList>
            <person name="Kim D.-U."/>
        </authorList>
    </citation>
    <scope>NUCLEOTIDE SEQUENCE</scope>
    <source>
        <strain evidence="11">S3N08</strain>
    </source>
</reference>
<evidence type="ECO:0000313" key="11">
    <source>
        <dbReference type="EMBL" id="NHN28923.1"/>
    </source>
</evidence>
<protein>
    <submittedName>
        <fullName evidence="11">AraC family transcriptional regulator</fullName>
    </submittedName>
</protein>
<evidence type="ECO:0000256" key="3">
    <source>
        <dbReference type="ARBA" id="ARBA00022692"/>
    </source>
</evidence>
<keyword evidence="3 9" id="KW-0812">Transmembrane</keyword>
<dbReference type="SMART" id="SM00342">
    <property type="entry name" value="HTH_ARAC"/>
    <property type="match status" value="1"/>
</dbReference>
<evidence type="ECO:0000256" key="2">
    <source>
        <dbReference type="ARBA" id="ARBA00022475"/>
    </source>
</evidence>
<evidence type="ECO:0000256" key="6">
    <source>
        <dbReference type="ARBA" id="ARBA00023125"/>
    </source>
</evidence>
<comment type="caution">
    <text evidence="11">The sequence shown here is derived from an EMBL/GenBank/DDBJ whole genome shotgun (WGS) entry which is preliminary data.</text>
</comment>
<keyword evidence="6" id="KW-0238">DNA-binding</keyword>
<keyword evidence="12" id="KW-1185">Reference proteome</keyword>
<evidence type="ECO:0000256" key="7">
    <source>
        <dbReference type="ARBA" id="ARBA00023136"/>
    </source>
</evidence>
<dbReference type="Gene3D" id="3.30.450.20">
    <property type="entry name" value="PAS domain"/>
    <property type="match status" value="1"/>
</dbReference>
<evidence type="ECO:0000256" key="5">
    <source>
        <dbReference type="ARBA" id="ARBA00023015"/>
    </source>
</evidence>
<organism evidence="11 12">
    <name type="scientific">Paenibacillus agricola</name>
    <dbReference type="NCBI Taxonomy" id="2716264"/>
    <lineage>
        <taxon>Bacteria</taxon>
        <taxon>Bacillati</taxon>
        <taxon>Bacillota</taxon>
        <taxon>Bacilli</taxon>
        <taxon>Bacillales</taxon>
        <taxon>Paenibacillaceae</taxon>
        <taxon>Paenibacillus</taxon>
    </lineage>
</organism>
<keyword evidence="2" id="KW-1003">Cell membrane</keyword>
<evidence type="ECO:0000256" key="9">
    <source>
        <dbReference type="SAM" id="Phobius"/>
    </source>
</evidence>
<dbReference type="PANTHER" id="PTHR43280">
    <property type="entry name" value="ARAC-FAMILY TRANSCRIPTIONAL REGULATOR"/>
    <property type="match status" value="1"/>
</dbReference>
<accession>A0ABX0IZR2</accession>